<evidence type="ECO:0000313" key="3">
    <source>
        <dbReference type="Proteomes" id="UP000008035"/>
    </source>
</evidence>
<reference evidence="2 3" key="1">
    <citation type="journal article" date="2012" name="BMC Genomics">
        <title>Comparative genomics of the classical Bordetella subspecies: the evolution and exchange of virulence-associated diversity amongst closely related pathogens.</title>
        <authorList>
            <person name="Park J."/>
            <person name="Zhang Y."/>
            <person name="Buboltz A.M."/>
            <person name="Zhang X."/>
            <person name="Schuster S.C."/>
            <person name="Ahuja U."/>
            <person name="Liu M."/>
            <person name="Miller J.F."/>
            <person name="Sebaihia M."/>
            <person name="Bentley S.D."/>
            <person name="Parkhill J."/>
            <person name="Harvill E.T."/>
        </authorList>
    </citation>
    <scope>NUCLEOTIDE SEQUENCE [LARGE SCALE GENOMIC DNA]</scope>
    <source>
        <strain evidence="2 3">Bpp5</strain>
    </source>
</reference>
<proteinExistence type="predicted"/>
<dbReference type="InterPro" id="IPR042095">
    <property type="entry name" value="SUMF_sf"/>
</dbReference>
<dbReference type="SUPFAM" id="SSF56436">
    <property type="entry name" value="C-type lectin-like"/>
    <property type="match status" value="1"/>
</dbReference>
<dbReference type="HOGENOM" id="CLU_482071_0_0_4"/>
<dbReference type="Pfam" id="PF21916">
    <property type="entry name" value="mtd_2nd"/>
    <property type="match status" value="1"/>
</dbReference>
<evidence type="ECO:0000313" key="2">
    <source>
        <dbReference type="EMBL" id="CCJ48974.1"/>
    </source>
</evidence>
<dbReference type="Proteomes" id="UP000008035">
    <property type="component" value="Chromosome"/>
</dbReference>
<sequence length="565" mass="58121">MTISSEVRKAGPYDGDDVTTSFPFSFKVFSADDVVVVLTDPAGIETTLTGSGTDYSVTLNADQDTAPGGTVEKVSALATDYLLTITSSVPNLQPLDLTNQGGFYPKVINAALDRLTILAQQNAEQIGRSVKVPISSSVTPDSLIAQLTQDAATAAAAASSASASQTAAATSATNAANSATAAAASYDSFDDRYLGAKAADPTTDNDGNALLVGALYWNSTAGQMRAWDGAAWQVPYMPGAGLFYKTDPTTVAFTKTGAGTASIKAGTKVDVAGTTVTFVAATAITMPALTAGTDYAIWVKDDATIQATTNFSTAPGAGNWRKVGGFHYAPGGNAAAVAGGDTTPAINAYSFWDLKFRPAVADPRGMTLVADSFWADIYLLGVDHLTNGTSKYNVSIADGSAPPKIPTKFGGDGSAAYRNGAWYNFAQVMTHHGKRLPNYNEFQALAFGTTEATSSGGTDVPTTGVNGTGATSAWNIFTSKWGVVQASGCLWTWGNEFGGVNGASKDTANTGGRGSVYAQPAAALFGGAWLYTSDSGSRAAIWSLRPSASLPAIGARGVCDHLILE</sequence>
<dbReference type="KEGG" id="bpar:BN117_1641"/>
<dbReference type="InterPro" id="IPR016187">
    <property type="entry name" value="CTDL_fold"/>
</dbReference>
<dbReference type="SUPFAM" id="SSF141658">
    <property type="entry name" value="Bacteriophage trimeric proteins domain"/>
    <property type="match status" value="1"/>
</dbReference>
<evidence type="ECO:0000259" key="1">
    <source>
        <dbReference type="Pfam" id="PF21916"/>
    </source>
</evidence>
<feature type="domain" description="Major tropism determinant second" evidence="1">
    <location>
        <begin position="252"/>
        <end position="353"/>
    </location>
</feature>
<dbReference type="AlphaFoldDB" id="K0MCE9"/>
<dbReference type="Gene3D" id="2.80.20.10">
    <property type="entry name" value="Tail fiber receptor-binding protein"/>
    <property type="match status" value="1"/>
</dbReference>
<dbReference type="InterPro" id="IPR054114">
    <property type="entry name" value="Mtd_2nd"/>
</dbReference>
<name>K0MCE9_BORPB</name>
<gene>
    <name evidence="2" type="ordered locus">BN117_1641</name>
</gene>
<organism evidence="2 3">
    <name type="scientific">Bordetella parapertussis (strain Bpp5)</name>
    <dbReference type="NCBI Taxonomy" id="1208660"/>
    <lineage>
        <taxon>Bacteria</taxon>
        <taxon>Pseudomonadati</taxon>
        <taxon>Pseudomonadota</taxon>
        <taxon>Betaproteobacteria</taxon>
        <taxon>Burkholderiales</taxon>
        <taxon>Alcaligenaceae</taxon>
        <taxon>Bordetella</taxon>
    </lineage>
</organism>
<dbReference type="Gene3D" id="3.90.1580.10">
    <property type="entry name" value="paralog of FGE (formylglycine-generating enzyme)"/>
    <property type="match status" value="1"/>
</dbReference>
<dbReference type="EMBL" id="HE965803">
    <property type="protein sequence ID" value="CCJ48974.1"/>
    <property type="molecule type" value="Genomic_DNA"/>
</dbReference>
<accession>K0MCE9</accession>
<dbReference type="RefSeq" id="WP_015039466.1">
    <property type="nucleotide sequence ID" value="NC_018828.1"/>
</dbReference>
<protein>
    <recommendedName>
        <fullName evidence="1">Major tropism determinant second domain-containing protein</fullName>
    </recommendedName>
</protein>